<evidence type="ECO:0000256" key="8">
    <source>
        <dbReference type="ARBA" id="ARBA00023136"/>
    </source>
</evidence>
<keyword evidence="22" id="KW-1185">Reference proteome</keyword>
<evidence type="ECO:0000256" key="3">
    <source>
        <dbReference type="ARBA" id="ARBA00022449"/>
    </source>
</evidence>
<evidence type="ECO:0000259" key="13">
    <source>
        <dbReference type="Pfam" id="PF03600"/>
    </source>
</evidence>
<dbReference type="GO" id="GO:0015297">
    <property type="term" value="F:antiporter activity"/>
    <property type="evidence" value="ECO:0007669"/>
    <property type="project" value="UniProtKB-KW"/>
</dbReference>
<organism evidence="18 23">
    <name type="scientific">Aeromonas veronii</name>
    <dbReference type="NCBI Taxonomy" id="654"/>
    <lineage>
        <taxon>Bacteria</taxon>
        <taxon>Pseudomonadati</taxon>
        <taxon>Pseudomonadota</taxon>
        <taxon>Gammaproteobacteria</taxon>
        <taxon>Aeromonadales</taxon>
        <taxon>Aeromonadaceae</taxon>
        <taxon>Aeromonas</taxon>
    </lineage>
</organism>
<dbReference type="InterPro" id="IPR004680">
    <property type="entry name" value="Cit_transptr-like_dom"/>
</dbReference>
<dbReference type="EMBL" id="RAWX01000001">
    <property type="protein sequence ID" value="RKJ92014.1"/>
    <property type="molecule type" value="Genomic_DNA"/>
</dbReference>
<dbReference type="EMBL" id="CP014774">
    <property type="protein sequence ID" value="ANB51893.1"/>
    <property type="molecule type" value="Genomic_DNA"/>
</dbReference>
<dbReference type="Proteomes" id="UP000323129">
    <property type="component" value="Unassembled WGS sequence"/>
</dbReference>
<feature type="signal peptide" evidence="12">
    <location>
        <begin position="1"/>
        <end position="20"/>
    </location>
</feature>
<evidence type="ECO:0000313" key="21">
    <source>
        <dbReference type="Proteomes" id="UP000281725"/>
    </source>
</evidence>
<sequence length="474" mass="51774">MSALTPVILLLSLFIPPAHASSGPVLLTSSSIGLFCVGLFVLAYALVMAEEYLQLRKSKPVLVAAGVIWILIGIAYAQQGMSPVAEQAFRHTLLEYAELMLFLLVAMTYINAMEDRRLFDALRAWLVRSGFHLRTLFWLTGGLAFCISPVADNLTTALLMCAVVLKVANGDRRFVNLACINIVIAANAGGAFSPFGDITTLMVWQAGKVQFGQFFTLLIPSLLNFLVPAILMSLMVPRHVPEADNEVVDLKRGARRIVALFLLTIITAVLCHSFLHLPPVLGMMLGLGYLQFFGFYLRKSLPRSLARKRALYERNGDEVRLRSLGSVVPFDVFNKVAKAEWDTLLFFYGVVMCVGGLGFMGYLELVSHWLYDAGDPTMANIFIGVLSSVIDNIPVMFAVLSMNPDMALGQWLLVTLTAGVGGSLLSIGSAAGVALMGQAHGMYTFFGHLKWLPAILLGYLVSIGAHLWLNSAQF</sequence>
<evidence type="ECO:0000313" key="16">
    <source>
        <dbReference type="EMBL" id="RKJ92014.1"/>
    </source>
</evidence>
<feature type="transmembrane region" description="Helical" evidence="11">
    <location>
        <begin position="281"/>
        <end position="298"/>
    </location>
</feature>
<evidence type="ECO:0000256" key="7">
    <source>
        <dbReference type="ARBA" id="ARBA00023065"/>
    </source>
</evidence>
<evidence type="ECO:0000313" key="20">
    <source>
        <dbReference type="Proteomes" id="UP000267614"/>
    </source>
</evidence>
<dbReference type="PANTHER" id="PTHR43269">
    <property type="entry name" value="SODIUM/PROTON ANTIPORTER 1-RELATED"/>
    <property type="match status" value="1"/>
</dbReference>
<comment type="similarity">
    <text evidence="10">Belongs to the NhaD Na(+)/H(+) (TC 2.A.62) antiporter family.</text>
</comment>
<evidence type="ECO:0000313" key="18">
    <source>
        <dbReference type="EMBL" id="VXA83185.1"/>
    </source>
</evidence>
<reference evidence="14 19" key="1">
    <citation type="journal article" date="2016" name="J. Clin. Microbiol.">
        <title>Detection and Whole-Genome Sequencing of Carbapenemase-Producing Aeromonas hydrophila Isolates from Routine Perirectal Surveillance Culture.</title>
        <authorList>
            <person name="Hughes H.Y."/>
            <person name="Conlan S.P."/>
            <person name="Lau A.F."/>
            <person name="Dekker J.P."/>
            <person name="Michelin A.V."/>
            <person name="Youn J.H."/>
            <person name="Henderson D.K."/>
            <person name="Frank K.M."/>
            <person name="Segre J.A."/>
            <person name="Palmore T.N."/>
        </authorList>
    </citation>
    <scope>NUCLEOTIDE SEQUENCE [LARGE SCALE GENOMIC DNA]</scope>
    <source>
        <strain evidence="14 19">AVNIH1</strain>
    </source>
</reference>
<evidence type="ECO:0000313" key="17">
    <source>
        <dbReference type="EMBL" id="TYD41565.1"/>
    </source>
</evidence>
<keyword evidence="5 11" id="KW-1133">Transmembrane helix</keyword>
<evidence type="ECO:0000256" key="11">
    <source>
        <dbReference type="SAM" id="Phobius"/>
    </source>
</evidence>
<dbReference type="Proteomes" id="UP000439123">
    <property type="component" value="Unassembled WGS sequence"/>
</dbReference>
<dbReference type="AlphaFoldDB" id="A0A0T6SKA0"/>
<keyword evidence="9" id="KW-0739">Sodium transport</keyword>
<feature type="transmembrane region" description="Helical" evidence="11">
    <location>
        <begin position="345"/>
        <end position="371"/>
    </location>
</feature>
<dbReference type="Proteomes" id="UP000267614">
    <property type="component" value="Chromosome"/>
</dbReference>
<dbReference type="RefSeq" id="WP_058060016.1">
    <property type="nucleotide sequence ID" value="NZ_AP022281.1"/>
</dbReference>
<dbReference type="EMBL" id="CABWLC010000007">
    <property type="protein sequence ID" value="VXA83185.1"/>
    <property type="molecule type" value="Genomic_DNA"/>
</dbReference>
<keyword evidence="2" id="KW-0813">Transport</keyword>
<keyword evidence="12" id="KW-0732">Signal</keyword>
<dbReference type="GO" id="GO:0006814">
    <property type="term" value="P:sodium ion transport"/>
    <property type="evidence" value="ECO:0007669"/>
    <property type="project" value="UniProtKB-KW"/>
</dbReference>
<feature type="transmembrane region" description="Helical" evidence="11">
    <location>
        <begin position="411"/>
        <end position="431"/>
    </location>
</feature>
<evidence type="ECO:0000256" key="10">
    <source>
        <dbReference type="ARBA" id="ARBA00025753"/>
    </source>
</evidence>
<evidence type="ECO:0000256" key="2">
    <source>
        <dbReference type="ARBA" id="ARBA00022448"/>
    </source>
</evidence>
<dbReference type="InterPro" id="IPR045016">
    <property type="entry name" value="NhaD-like"/>
</dbReference>
<evidence type="ECO:0000256" key="9">
    <source>
        <dbReference type="ARBA" id="ARBA00023201"/>
    </source>
</evidence>
<reference evidence="15 20" key="4">
    <citation type="submission" date="2018-11" db="EMBL/GenBank/DDBJ databases">
        <title>Complete genome sequence of multidrug-resistant Aeromonas veronii strain MS-18-37.</title>
        <authorList>
            <person name="Abdelhamed H."/>
            <person name="Lawrence M."/>
            <person name="Waldbieser G."/>
        </authorList>
    </citation>
    <scope>NUCLEOTIDE SEQUENCE [LARGE SCALE GENOMIC DNA]</scope>
    <source>
        <strain evidence="15 20">MS-18-37</strain>
    </source>
</reference>
<evidence type="ECO:0000313" key="22">
    <source>
        <dbReference type="Proteomes" id="UP000323129"/>
    </source>
</evidence>
<feature type="transmembrane region" description="Helical" evidence="11">
    <location>
        <begin position="451"/>
        <end position="469"/>
    </location>
</feature>
<gene>
    <name evidence="18" type="primary">nhaD</name>
    <name evidence="18" type="ORF">AERO8C_150042</name>
    <name evidence="17" type="ORF">CJF24_18110</name>
    <name evidence="16" type="ORF">D6R50_05435</name>
    <name evidence="15" type="ORF">EFI48_13050</name>
    <name evidence="14" type="ORF">WM43_04085</name>
</gene>
<comment type="subcellular location">
    <subcellularLocation>
        <location evidence="1">Membrane</location>
        <topology evidence="1">Multi-pass membrane protein</topology>
    </subcellularLocation>
</comment>
<feature type="transmembrane region" description="Helical" evidence="11">
    <location>
        <begin position="93"/>
        <end position="113"/>
    </location>
</feature>
<evidence type="ECO:0000256" key="1">
    <source>
        <dbReference type="ARBA" id="ARBA00004141"/>
    </source>
</evidence>
<protein>
    <submittedName>
        <fullName evidence="18">Na(+)/H(+) antiporter NhaD</fullName>
    </submittedName>
    <submittedName>
        <fullName evidence="14">Sodium:proton antiporter</fullName>
    </submittedName>
</protein>
<evidence type="ECO:0000256" key="4">
    <source>
        <dbReference type="ARBA" id="ARBA00022692"/>
    </source>
</evidence>
<accession>A0A653KVS6</accession>
<feature type="transmembrane region" description="Helical" evidence="11">
    <location>
        <begin position="175"/>
        <end position="195"/>
    </location>
</feature>
<evidence type="ECO:0000256" key="5">
    <source>
        <dbReference type="ARBA" id="ARBA00022989"/>
    </source>
</evidence>
<evidence type="ECO:0000313" key="19">
    <source>
        <dbReference type="Proteomes" id="UP000076809"/>
    </source>
</evidence>
<keyword evidence="6" id="KW-0915">Sodium</keyword>
<name>A0A0T6SKA0_AERVE</name>
<reference evidence="16 21" key="3">
    <citation type="submission" date="2018-09" db="EMBL/GenBank/DDBJ databases">
        <title>Genome sequencing of Aeromonas veronii MS-17-88.</title>
        <authorList>
            <person name="Tekedar H.C."/>
            <person name="Arick M.A."/>
            <person name="Hsu C.-Y."/>
            <person name="Thrash A."/>
            <person name="Karsi A."/>
            <person name="Lawrence M.L."/>
            <person name="Abdelhamed H."/>
        </authorList>
    </citation>
    <scope>NUCLEOTIDE SEQUENCE [LARGE SCALE GENOMIC DNA]</scope>
    <source>
        <strain evidence="16 21">MS 17-88</strain>
    </source>
</reference>
<feature type="transmembrane region" description="Helical" evidence="11">
    <location>
        <begin position="377"/>
        <end position="399"/>
    </location>
</feature>
<dbReference type="NCBIfam" id="NF038006">
    <property type="entry name" value="NhaD_1"/>
    <property type="match status" value="1"/>
</dbReference>
<feature type="transmembrane region" description="Helical" evidence="11">
    <location>
        <begin position="30"/>
        <end position="49"/>
    </location>
</feature>
<evidence type="ECO:0000313" key="15">
    <source>
        <dbReference type="EMBL" id="AYV37649.1"/>
    </source>
</evidence>
<feature type="chain" id="PRO_5044546945" evidence="12">
    <location>
        <begin position="21"/>
        <end position="474"/>
    </location>
</feature>
<dbReference type="Proteomes" id="UP000281725">
    <property type="component" value="Unassembled WGS sequence"/>
</dbReference>
<feature type="domain" description="Citrate transporter-like" evidence="13">
    <location>
        <begin position="44"/>
        <end position="419"/>
    </location>
</feature>
<evidence type="ECO:0000313" key="14">
    <source>
        <dbReference type="EMBL" id="ANB51893.1"/>
    </source>
</evidence>
<keyword evidence="3" id="KW-0050">Antiport</keyword>
<reference evidence="17 22" key="2">
    <citation type="submission" date="2017-08" db="EMBL/GenBank/DDBJ databases">
        <title>Aeromonas veronii bv sobria strain NS22 whole genome sequencing.</title>
        <authorList>
            <person name="Katharios P."/>
            <person name="Ha V.Q."/>
            <person name="Smyrli M."/>
        </authorList>
    </citation>
    <scope>NUCLEOTIDE SEQUENCE [LARGE SCALE GENOMIC DNA]</scope>
    <source>
        <strain evidence="17 22">NS22</strain>
    </source>
</reference>
<keyword evidence="8 11" id="KW-0472">Membrane</keyword>
<reference evidence="18 23" key="5">
    <citation type="submission" date="2019-10" db="EMBL/GenBank/DDBJ databases">
        <authorList>
            <person name="Karimi E."/>
        </authorList>
    </citation>
    <scope>NUCLEOTIDE SEQUENCE [LARGE SCALE GENOMIC DNA]</scope>
    <source>
        <strain evidence="18">Aeromonas sp. 8C</strain>
    </source>
</reference>
<evidence type="ECO:0000256" key="12">
    <source>
        <dbReference type="SAM" id="SignalP"/>
    </source>
</evidence>
<dbReference type="Proteomes" id="UP000076809">
    <property type="component" value="Chromosome"/>
</dbReference>
<dbReference type="PANTHER" id="PTHR43269:SF2">
    <property type="entry name" value="SODIUM_PROTON ANTIPORTER 1-RELATED"/>
    <property type="match status" value="1"/>
</dbReference>
<feature type="transmembrane region" description="Helical" evidence="11">
    <location>
        <begin position="61"/>
        <end position="81"/>
    </location>
</feature>
<evidence type="ECO:0000256" key="6">
    <source>
        <dbReference type="ARBA" id="ARBA00023053"/>
    </source>
</evidence>
<dbReference type="Pfam" id="PF03600">
    <property type="entry name" value="CitMHS"/>
    <property type="match status" value="1"/>
</dbReference>
<feature type="transmembrane region" description="Helical" evidence="11">
    <location>
        <begin position="257"/>
        <end position="275"/>
    </location>
</feature>
<dbReference type="STRING" id="654.AMS64_11395"/>
<dbReference type="EMBL" id="CP033604">
    <property type="protein sequence ID" value="AYV37649.1"/>
    <property type="molecule type" value="Genomic_DNA"/>
</dbReference>
<accession>A0A0T6SKA0</accession>
<keyword evidence="4 11" id="KW-0812">Transmembrane</keyword>
<evidence type="ECO:0000313" key="23">
    <source>
        <dbReference type="Proteomes" id="UP000439123"/>
    </source>
</evidence>
<feature type="transmembrane region" description="Helical" evidence="11">
    <location>
        <begin position="215"/>
        <end position="236"/>
    </location>
</feature>
<keyword evidence="7" id="KW-0406">Ion transport</keyword>
<dbReference type="EMBL" id="NQMC01000067">
    <property type="protein sequence ID" value="TYD41565.1"/>
    <property type="molecule type" value="Genomic_DNA"/>
</dbReference>
<proteinExistence type="inferred from homology"/>
<dbReference type="GO" id="GO:0016020">
    <property type="term" value="C:membrane"/>
    <property type="evidence" value="ECO:0007669"/>
    <property type="project" value="UniProtKB-SubCell"/>
</dbReference>